<comment type="caution">
    <text evidence="1">The sequence shown here is derived from an EMBL/GenBank/DDBJ whole genome shotgun (WGS) entry which is preliminary data.</text>
</comment>
<gene>
    <name evidence="1" type="ORF">CEXT_688741</name>
</gene>
<dbReference type="EMBL" id="BPLR01005122">
    <property type="protein sequence ID" value="GIX99980.1"/>
    <property type="molecule type" value="Genomic_DNA"/>
</dbReference>
<proteinExistence type="predicted"/>
<evidence type="ECO:0000313" key="1">
    <source>
        <dbReference type="EMBL" id="GIX99980.1"/>
    </source>
</evidence>
<protein>
    <submittedName>
        <fullName evidence="1">Uncharacterized protein</fullName>
    </submittedName>
</protein>
<dbReference type="Proteomes" id="UP001054945">
    <property type="component" value="Unassembled WGS sequence"/>
</dbReference>
<evidence type="ECO:0000313" key="2">
    <source>
        <dbReference type="Proteomes" id="UP001054945"/>
    </source>
</evidence>
<dbReference type="AlphaFoldDB" id="A0AAV4PVM4"/>
<name>A0AAV4PVM4_CAEEX</name>
<accession>A0AAV4PVM4</accession>
<organism evidence="1 2">
    <name type="scientific">Caerostris extrusa</name>
    <name type="common">Bark spider</name>
    <name type="synonym">Caerostris bankana</name>
    <dbReference type="NCBI Taxonomy" id="172846"/>
    <lineage>
        <taxon>Eukaryota</taxon>
        <taxon>Metazoa</taxon>
        <taxon>Ecdysozoa</taxon>
        <taxon>Arthropoda</taxon>
        <taxon>Chelicerata</taxon>
        <taxon>Arachnida</taxon>
        <taxon>Araneae</taxon>
        <taxon>Araneomorphae</taxon>
        <taxon>Entelegynae</taxon>
        <taxon>Araneoidea</taxon>
        <taxon>Araneidae</taxon>
        <taxon>Caerostris</taxon>
    </lineage>
</organism>
<sequence>MVSSHPYTPRLGTNYRMAISVTYSKRHSVVIRSRELYIHLGPPVVFCHSPSLCTPPPAPISTFLMGMLGSGANFSGTPGGGNVGQAIFLCDIIGQSSRRW</sequence>
<keyword evidence="2" id="KW-1185">Reference proteome</keyword>
<reference evidence="1 2" key="1">
    <citation type="submission" date="2021-06" db="EMBL/GenBank/DDBJ databases">
        <title>Caerostris extrusa draft genome.</title>
        <authorList>
            <person name="Kono N."/>
            <person name="Arakawa K."/>
        </authorList>
    </citation>
    <scope>NUCLEOTIDE SEQUENCE [LARGE SCALE GENOMIC DNA]</scope>
</reference>